<sequence length="584" mass="66896">METPQTPRLPRNQFRKLKKKEKRKNVRQDLASRRGALEHPAKADSEEPMDIDGVDDVEHEKQRKLWEAREEAYNKANAIKRQIEEAERKKKEIVQQNWEKAVHSIAVAQLSAVKTVASSSVRRPAKPLTFIPGATTNSGDGTLETCLIYTKTGACRNGSACTRHHQIPTRGTIIMICNMYEGMASKLADVENDERLEVCVWVYPWLIPSHLGNFIKSQSPSIMNVFHLLSALYITKQVCKNHSPHLRGNVYVQYATETDTAAALEATRGRWYGGRRLTCDYVPVTKWKMAICGQFDRGRCSKHKQCNYLHPYRNPGGLYGDADRDFEHGPNSIVDRTGSAAMAVAAAAAASISAALQRTETEVKNDTQSRTISVDKTYPDPPDPPHPPGTSGTDHDTRLHKDEGARHRRRSKELDRHNGNKVHDRNSSRGYNDRDRDSSKERHHSGRKRSPSRTDRHRYDRRSRYHDGHRSRRRSRSRSQEKGKREAKQQRRESKDTLNDRQNSRRSPSPVYRLQSPEYRPQSPEYRPQSSEYRPQSSEYRLQLSEYRPQSPPGLSAEAEESWGVQRMEVDISVDVRMTKEVAE</sequence>
<accession>A0A433QF59</accession>
<evidence type="ECO:0000259" key="8">
    <source>
        <dbReference type="PROSITE" id="PS50103"/>
    </source>
</evidence>
<feature type="compositionally biased region" description="Basic residues" evidence="7">
    <location>
        <begin position="459"/>
        <end position="477"/>
    </location>
</feature>
<dbReference type="GO" id="GO:0000398">
    <property type="term" value="P:mRNA splicing, via spliceosome"/>
    <property type="evidence" value="ECO:0007669"/>
    <property type="project" value="InterPro"/>
</dbReference>
<dbReference type="PRINTS" id="PR01848">
    <property type="entry name" value="U2AUXFACTOR"/>
</dbReference>
<evidence type="ECO:0000256" key="1">
    <source>
        <dbReference type="ARBA" id="ARBA00022723"/>
    </source>
</evidence>
<dbReference type="GO" id="GO:0089701">
    <property type="term" value="C:U2AF complex"/>
    <property type="evidence" value="ECO:0007669"/>
    <property type="project" value="InterPro"/>
</dbReference>
<evidence type="ECO:0000256" key="4">
    <source>
        <dbReference type="ARBA" id="ARBA00022833"/>
    </source>
</evidence>
<feature type="compositionally biased region" description="Basic and acidic residues" evidence="7">
    <location>
        <begin position="478"/>
        <end position="503"/>
    </location>
</feature>
<dbReference type="Proteomes" id="UP000274822">
    <property type="component" value="Unassembled WGS sequence"/>
</dbReference>
<organism evidence="9 10">
    <name type="scientific">Jimgerdemannia flammicorona</name>
    <dbReference type="NCBI Taxonomy" id="994334"/>
    <lineage>
        <taxon>Eukaryota</taxon>
        <taxon>Fungi</taxon>
        <taxon>Fungi incertae sedis</taxon>
        <taxon>Mucoromycota</taxon>
        <taxon>Mucoromycotina</taxon>
        <taxon>Endogonomycetes</taxon>
        <taxon>Endogonales</taxon>
        <taxon>Endogonaceae</taxon>
        <taxon>Jimgerdemannia</taxon>
    </lineage>
</organism>
<keyword evidence="4 5" id="KW-0862">Zinc</keyword>
<feature type="region of interest" description="Disordered" evidence="7">
    <location>
        <begin position="1"/>
        <end position="53"/>
    </location>
</feature>
<keyword evidence="6" id="KW-0175">Coiled coil</keyword>
<reference evidence="9 10" key="1">
    <citation type="journal article" date="2018" name="New Phytol.">
        <title>Phylogenomics of Endogonaceae and evolution of mycorrhizas within Mucoromycota.</title>
        <authorList>
            <person name="Chang Y."/>
            <person name="Desiro A."/>
            <person name="Na H."/>
            <person name="Sandor L."/>
            <person name="Lipzen A."/>
            <person name="Clum A."/>
            <person name="Barry K."/>
            <person name="Grigoriev I.V."/>
            <person name="Martin F.M."/>
            <person name="Stajich J.E."/>
            <person name="Smith M.E."/>
            <person name="Bonito G."/>
            <person name="Spatafora J.W."/>
        </authorList>
    </citation>
    <scope>NUCLEOTIDE SEQUENCE [LARGE SCALE GENOMIC DNA]</scope>
    <source>
        <strain evidence="9 10">AD002</strain>
    </source>
</reference>
<feature type="compositionally biased region" description="Basic residues" evidence="7">
    <location>
        <begin position="13"/>
        <end position="25"/>
    </location>
</feature>
<dbReference type="PROSITE" id="PS50103">
    <property type="entry name" value="ZF_C3H1"/>
    <property type="match status" value="2"/>
</dbReference>
<feature type="compositionally biased region" description="Pro residues" evidence="7">
    <location>
        <begin position="379"/>
        <end position="388"/>
    </location>
</feature>
<dbReference type="GO" id="GO:0003723">
    <property type="term" value="F:RNA binding"/>
    <property type="evidence" value="ECO:0007669"/>
    <property type="project" value="InterPro"/>
</dbReference>
<dbReference type="AlphaFoldDB" id="A0A433QF59"/>
<keyword evidence="10" id="KW-1185">Reference proteome</keyword>
<keyword evidence="3 5" id="KW-0863">Zinc-finger</keyword>
<evidence type="ECO:0000313" key="9">
    <source>
        <dbReference type="EMBL" id="RUS28394.1"/>
    </source>
</evidence>
<feature type="zinc finger region" description="C3H1-type" evidence="5">
    <location>
        <begin position="286"/>
        <end position="313"/>
    </location>
</feature>
<evidence type="ECO:0000313" key="10">
    <source>
        <dbReference type="Proteomes" id="UP000274822"/>
    </source>
</evidence>
<dbReference type="PANTHER" id="PTHR12620">
    <property type="entry name" value="U2 SNRNP AUXILIARY FACTOR, SMALL SUBUNIT"/>
    <property type="match status" value="1"/>
</dbReference>
<comment type="caution">
    <text evidence="9">The sequence shown here is derived from an EMBL/GenBank/DDBJ whole genome shotgun (WGS) entry which is preliminary data.</text>
</comment>
<dbReference type="InterPro" id="IPR035979">
    <property type="entry name" value="RBD_domain_sf"/>
</dbReference>
<dbReference type="GO" id="GO:0008270">
    <property type="term" value="F:zinc ion binding"/>
    <property type="evidence" value="ECO:0007669"/>
    <property type="project" value="UniProtKB-KW"/>
</dbReference>
<feature type="domain" description="C3H1-type" evidence="8">
    <location>
        <begin position="140"/>
        <end position="168"/>
    </location>
</feature>
<feature type="compositionally biased region" description="Basic and acidic residues" evidence="7">
    <location>
        <begin position="393"/>
        <end position="405"/>
    </location>
</feature>
<feature type="compositionally biased region" description="Basic and acidic residues" evidence="7">
    <location>
        <begin position="412"/>
        <end position="440"/>
    </location>
</feature>
<dbReference type="InterPro" id="IPR000571">
    <property type="entry name" value="Znf_CCCH"/>
</dbReference>
<feature type="compositionally biased region" description="Basic and acidic residues" evidence="7">
    <location>
        <begin position="26"/>
        <end position="45"/>
    </location>
</feature>
<gene>
    <name evidence="9" type="ORF">BC938DRAFT_481935</name>
</gene>
<proteinExistence type="predicted"/>
<feature type="region of interest" description="Disordered" evidence="7">
    <location>
        <begin position="358"/>
        <end position="562"/>
    </location>
</feature>
<evidence type="ECO:0000256" key="3">
    <source>
        <dbReference type="ARBA" id="ARBA00022771"/>
    </source>
</evidence>
<dbReference type="SUPFAM" id="SSF54928">
    <property type="entry name" value="RNA-binding domain, RBD"/>
    <property type="match status" value="1"/>
</dbReference>
<evidence type="ECO:0000256" key="5">
    <source>
        <dbReference type="PROSITE-ProRule" id="PRU00723"/>
    </source>
</evidence>
<dbReference type="Gene3D" id="3.30.70.330">
    <property type="match status" value="1"/>
</dbReference>
<evidence type="ECO:0000256" key="2">
    <source>
        <dbReference type="ARBA" id="ARBA00022737"/>
    </source>
</evidence>
<dbReference type="InterPro" id="IPR009145">
    <property type="entry name" value="U2AF_small"/>
</dbReference>
<protein>
    <recommendedName>
        <fullName evidence="8">C3H1-type domain-containing protein</fullName>
    </recommendedName>
</protein>
<keyword evidence="2" id="KW-0677">Repeat</keyword>
<feature type="compositionally biased region" description="Basic residues" evidence="7">
    <location>
        <begin position="441"/>
        <end position="451"/>
    </location>
</feature>
<dbReference type="SMART" id="SM00356">
    <property type="entry name" value="ZnF_C3H1"/>
    <property type="match status" value="2"/>
</dbReference>
<feature type="coiled-coil region" evidence="6">
    <location>
        <begin position="69"/>
        <end position="99"/>
    </location>
</feature>
<feature type="domain" description="C3H1-type" evidence="8">
    <location>
        <begin position="286"/>
        <end position="313"/>
    </location>
</feature>
<keyword evidence="1 5" id="KW-0479">Metal-binding</keyword>
<evidence type="ECO:0000256" key="6">
    <source>
        <dbReference type="SAM" id="Coils"/>
    </source>
</evidence>
<evidence type="ECO:0000256" key="7">
    <source>
        <dbReference type="SAM" id="MobiDB-lite"/>
    </source>
</evidence>
<name>A0A433QF59_9FUNG</name>
<feature type="zinc finger region" description="C3H1-type" evidence="5">
    <location>
        <begin position="140"/>
        <end position="168"/>
    </location>
</feature>
<dbReference type="InterPro" id="IPR012677">
    <property type="entry name" value="Nucleotide-bd_a/b_plait_sf"/>
</dbReference>
<feature type="compositionally biased region" description="Polar residues" evidence="7">
    <location>
        <begin position="528"/>
        <end position="540"/>
    </location>
</feature>
<dbReference type="EMBL" id="RBNJ01006688">
    <property type="protein sequence ID" value="RUS28394.1"/>
    <property type="molecule type" value="Genomic_DNA"/>
</dbReference>